<dbReference type="GeneID" id="6072209"/>
<feature type="domain" description="Crinkler effector protein N-terminal" evidence="4">
    <location>
        <begin position="4"/>
        <end position="111"/>
    </location>
</feature>
<dbReference type="KEGG" id="lbc:LACBIDRAFT_311925"/>
<dbReference type="OrthoDB" id="3064703at2759"/>
<dbReference type="InterPro" id="IPR027417">
    <property type="entry name" value="P-loop_NTPase"/>
</dbReference>
<dbReference type="InterPro" id="IPR045379">
    <property type="entry name" value="Crinkler_N"/>
</dbReference>
<reference evidence="5 6" key="1">
    <citation type="journal article" date="2008" name="Nature">
        <title>The genome of Laccaria bicolor provides insights into mycorrhizal symbiosis.</title>
        <authorList>
            <person name="Martin F."/>
            <person name="Aerts A."/>
            <person name="Ahren D."/>
            <person name="Brun A."/>
            <person name="Danchin E.G.J."/>
            <person name="Duchaussoy F."/>
            <person name="Gibon J."/>
            <person name="Kohler A."/>
            <person name="Lindquist E."/>
            <person name="Pereda V."/>
            <person name="Salamov A."/>
            <person name="Shapiro H.J."/>
            <person name="Wuyts J."/>
            <person name="Blaudez D."/>
            <person name="Buee M."/>
            <person name="Brokstein P."/>
            <person name="Canbaeck B."/>
            <person name="Cohen D."/>
            <person name="Courty P.E."/>
            <person name="Coutinho P.M."/>
            <person name="Delaruelle C."/>
            <person name="Detter J.C."/>
            <person name="Deveau A."/>
            <person name="DiFazio S."/>
            <person name="Duplessis S."/>
            <person name="Fraissinet-Tachet L."/>
            <person name="Lucic E."/>
            <person name="Frey-Klett P."/>
            <person name="Fourrey C."/>
            <person name="Feussner I."/>
            <person name="Gay G."/>
            <person name="Grimwood J."/>
            <person name="Hoegger P.J."/>
            <person name="Jain P."/>
            <person name="Kilaru S."/>
            <person name="Labbe J."/>
            <person name="Lin Y.C."/>
            <person name="Legue V."/>
            <person name="Le Tacon F."/>
            <person name="Marmeisse R."/>
            <person name="Melayah D."/>
            <person name="Montanini B."/>
            <person name="Muratet M."/>
            <person name="Nehls U."/>
            <person name="Niculita-Hirzel H."/>
            <person name="Oudot-Le Secq M.P."/>
            <person name="Peter M."/>
            <person name="Quesneville H."/>
            <person name="Rajashekar B."/>
            <person name="Reich M."/>
            <person name="Rouhier N."/>
            <person name="Schmutz J."/>
            <person name="Yin T."/>
            <person name="Chalot M."/>
            <person name="Henrissat B."/>
            <person name="Kuees U."/>
            <person name="Lucas S."/>
            <person name="Van de Peer Y."/>
            <person name="Podila G.K."/>
            <person name="Polle A."/>
            <person name="Pukkila P.J."/>
            <person name="Richardson P.M."/>
            <person name="Rouze P."/>
            <person name="Sanders I.R."/>
            <person name="Stajich J.E."/>
            <person name="Tunlid A."/>
            <person name="Tuskan G."/>
            <person name="Grigoriev I.V."/>
        </authorList>
    </citation>
    <scope>NUCLEOTIDE SEQUENCE [LARGE SCALE GENOMIC DNA]</scope>
    <source>
        <strain evidence="6">S238N-H82 / ATCC MYA-4686</strain>
    </source>
</reference>
<dbReference type="Pfam" id="PF20147">
    <property type="entry name" value="Crinkler"/>
    <property type="match status" value="1"/>
</dbReference>
<evidence type="ECO:0000313" key="5">
    <source>
        <dbReference type="EMBL" id="EDR12476.1"/>
    </source>
</evidence>
<dbReference type="GO" id="GO:0043657">
    <property type="term" value="C:host cell"/>
    <property type="evidence" value="ECO:0007669"/>
    <property type="project" value="UniProtKB-SubCell"/>
</dbReference>
<dbReference type="Proteomes" id="UP000001194">
    <property type="component" value="Unassembled WGS sequence"/>
</dbReference>
<sequence length="396" mass="43982">MSTVRLNCLIQGEDTAFTITAPDGHSFSDLKVTIQKRRAQDSFRDVGPDFLGLGKVKNSNPIAAEPHGSLVNRIEVLGDNLSKFADSLGPTVTLSSIFPTQPLADCIHIIVTSPCTVAPPRRQHRLASRFPELPSNIVKRSDTVSAIYKKLCAYSFIQVRGTPASGKSTLAKLLGHHIRAQEPHVCVIWIGGWKIVDVAACGSWHPYLKERKGWIPEAATVLIFDDAQVSYQDAELWDQMFKAIHEYHNLRAIAFASYGSPSPLIEILDNTPIYIADAARVSLLPTANEDNLPSAGLHFTRAEFDELVSKQYPESEHYFHSSFLSAVFGITRGHVGAMYSFLTIILGSDLYRELKHSGQTFTLELFQNRLSIIWFLRQFDSVAGGVFRRGLLQITT</sequence>
<keyword evidence="3" id="KW-0964">Secreted</keyword>
<gene>
    <name evidence="5" type="ORF">LACBIDRAFT_311925</name>
</gene>
<dbReference type="SUPFAM" id="SSF52540">
    <property type="entry name" value="P-loop containing nucleoside triphosphate hydrolases"/>
    <property type="match status" value="1"/>
</dbReference>
<dbReference type="RefSeq" id="XP_001876740.1">
    <property type="nucleotide sequence ID" value="XM_001876705.1"/>
</dbReference>
<name>B0CYM5_LACBS</name>
<protein>
    <submittedName>
        <fullName evidence="5">Predicted protein</fullName>
    </submittedName>
</protein>
<dbReference type="AlphaFoldDB" id="B0CYM5"/>
<accession>B0CYM5</accession>
<organism evidence="6">
    <name type="scientific">Laccaria bicolor (strain S238N-H82 / ATCC MYA-4686)</name>
    <name type="common">Bicoloured deceiver</name>
    <name type="synonym">Laccaria laccata var. bicolor</name>
    <dbReference type="NCBI Taxonomy" id="486041"/>
    <lineage>
        <taxon>Eukaryota</taxon>
        <taxon>Fungi</taxon>
        <taxon>Dikarya</taxon>
        <taxon>Basidiomycota</taxon>
        <taxon>Agaricomycotina</taxon>
        <taxon>Agaricomycetes</taxon>
        <taxon>Agaricomycetidae</taxon>
        <taxon>Agaricales</taxon>
        <taxon>Agaricineae</taxon>
        <taxon>Hydnangiaceae</taxon>
        <taxon>Laccaria</taxon>
    </lineage>
</organism>
<dbReference type="InParanoid" id="B0CYM5"/>
<evidence type="ECO:0000256" key="2">
    <source>
        <dbReference type="ARBA" id="ARBA00004613"/>
    </source>
</evidence>
<evidence type="ECO:0000313" key="6">
    <source>
        <dbReference type="Proteomes" id="UP000001194"/>
    </source>
</evidence>
<keyword evidence="6" id="KW-1185">Reference proteome</keyword>
<evidence type="ECO:0000256" key="1">
    <source>
        <dbReference type="ARBA" id="ARBA00004340"/>
    </source>
</evidence>
<evidence type="ECO:0000256" key="3">
    <source>
        <dbReference type="ARBA" id="ARBA00022525"/>
    </source>
</evidence>
<dbReference type="GO" id="GO:0005576">
    <property type="term" value="C:extracellular region"/>
    <property type="evidence" value="ECO:0007669"/>
    <property type="project" value="UniProtKB-SubCell"/>
</dbReference>
<dbReference type="Gene3D" id="3.40.50.300">
    <property type="entry name" value="P-loop containing nucleotide triphosphate hydrolases"/>
    <property type="match status" value="1"/>
</dbReference>
<evidence type="ECO:0000259" key="4">
    <source>
        <dbReference type="Pfam" id="PF20147"/>
    </source>
</evidence>
<dbReference type="HOGENOM" id="CLU_018876_1_1_1"/>
<proteinExistence type="predicted"/>
<dbReference type="EMBL" id="DS547094">
    <property type="protein sequence ID" value="EDR12476.1"/>
    <property type="molecule type" value="Genomic_DNA"/>
</dbReference>
<comment type="subcellular location">
    <subcellularLocation>
        <location evidence="1">Host cell</location>
    </subcellularLocation>
    <subcellularLocation>
        <location evidence="2">Secreted</location>
    </subcellularLocation>
</comment>